<gene>
    <name evidence="2" type="ORF">Hypma_003338</name>
</gene>
<keyword evidence="3" id="KW-1185">Reference proteome</keyword>
<accession>A0A369J6X2</accession>
<organism evidence="2 3">
    <name type="scientific">Hypsizygus marmoreus</name>
    <name type="common">White beech mushroom</name>
    <name type="synonym">Agaricus marmoreus</name>
    <dbReference type="NCBI Taxonomy" id="39966"/>
    <lineage>
        <taxon>Eukaryota</taxon>
        <taxon>Fungi</taxon>
        <taxon>Dikarya</taxon>
        <taxon>Basidiomycota</taxon>
        <taxon>Agaricomycotina</taxon>
        <taxon>Agaricomycetes</taxon>
        <taxon>Agaricomycetidae</taxon>
        <taxon>Agaricales</taxon>
        <taxon>Tricholomatineae</taxon>
        <taxon>Lyophyllaceae</taxon>
        <taxon>Hypsizygus</taxon>
    </lineage>
</organism>
<sequence>MDKVGPRLGGDDSGTEYTVLSLPSTSPAPLTLVTLWRAVNACFPQRRQFYGVYRHRAARGCTQLRYRYSCIFHATRGAATALGLIGNLVLLTFPIVFDGDR</sequence>
<reference evidence="2" key="1">
    <citation type="submission" date="2018-04" db="EMBL/GenBank/DDBJ databases">
        <title>Whole genome sequencing of Hypsizygus marmoreus.</title>
        <authorList>
            <person name="Choi I.-G."/>
            <person name="Min B."/>
            <person name="Kim J.-G."/>
            <person name="Kim S."/>
            <person name="Oh Y.-L."/>
            <person name="Kong W.-S."/>
            <person name="Park H."/>
            <person name="Jeong J."/>
            <person name="Song E.-S."/>
        </authorList>
    </citation>
    <scope>NUCLEOTIDE SEQUENCE [LARGE SCALE GENOMIC DNA]</scope>
    <source>
        <strain evidence="2">51987-8</strain>
    </source>
</reference>
<evidence type="ECO:0000313" key="3">
    <source>
        <dbReference type="Proteomes" id="UP000076154"/>
    </source>
</evidence>
<dbReference type="InParanoid" id="A0A369J6X2"/>
<name>A0A369J6X2_HYPMA</name>
<keyword evidence="1" id="KW-1133">Transmembrane helix</keyword>
<proteinExistence type="predicted"/>
<comment type="caution">
    <text evidence="2">The sequence shown here is derived from an EMBL/GenBank/DDBJ whole genome shotgun (WGS) entry which is preliminary data.</text>
</comment>
<evidence type="ECO:0000256" key="1">
    <source>
        <dbReference type="SAM" id="Phobius"/>
    </source>
</evidence>
<dbReference type="EMBL" id="LUEZ02000131">
    <property type="protein sequence ID" value="RDB16165.1"/>
    <property type="molecule type" value="Genomic_DNA"/>
</dbReference>
<keyword evidence="1" id="KW-0812">Transmembrane</keyword>
<protein>
    <submittedName>
        <fullName evidence="2">Uncharacterized protein</fullName>
    </submittedName>
</protein>
<dbReference type="AlphaFoldDB" id="A0A369J6X2"/>
<dbReference type="Proteomes" id="UP000076154">
    <property type="component" value="Unassembled WGS sequence"/>
</dbReference>
<evidence type="ECO:0000313" key="2">
    <source>
        <dbReference type="EMBL" id="RDB16165.1"/>
    </source>
</evidence>
<feature type="transmembrane region" description="Helical" evidence="1">
    <location>
        <begin position="77"/>
        <end position="97"/>
    </location>
</feature>
<keyword evidence="1" id="KW-0472">Membrane</keyword>